<dbReference type="Gene3D" id="2.10.109.10">
    <property type="entry name" value="Umud Fragment, subunit A"/>
    <property type="match status" value="1"/>
</dbReference>
<keyword evidence="7" id="KW-0378">Hydrolase</keyword>
<dbReference type="InterPro" id="IPR019533">
    <property type="entry name" value="Peptidase_S26"/>
</dbReference>
<accession>A0ABT2TQC5</accession>
<dbReference type="GO" id="GO:0009003">
    <property type="term" value="F:signal peptidase activity"/>
    <property type="evidence" value="ECO:0007669"/>
    <property type="project" value="UniProtKB-EC"/>
</dbReference>
<keyword evidence="3 6" id="KW-1133">Transmembrane helix</keyword>
<dbReference type="InterPro" id="IPR001733">
    <property type="entry name" value="Peptidase_S26B"/>
</dbReference>
<feature type="transmembrane region" description="Helical" evidence="6">
    <location>
        <begin position="135"/>
        <end position="153"/>
    </location>
</feature>
<evidence type="ECO:0000313" key="7">
    <source>
        <dbReference type="EMBL" id="MCU6764424.1"/>
    </source>
</evidence>
<dbReference type="InterPro" id="IPR036286">
    <property type="entry name" value="LexA/Signal_pep-like_sf"/>
</dbReference>
<dbReference type="NCBIfam" id="TIGR02228">
    <property type="entry name" value="sigpep_I_arch"/>
    <property type="match status" value="1"/>
</dbReference>
<dbReference type="RefSeq" id="WP_158420653.1">
    <property type="nucleotide sequence ID" value="NZ_JAOQJL010000004.1"/>
</dbReference>
<evidence type="ECO:0000256" key="3">
    <source>
        <dbReference type="ARBA" id="ARBA00022989"/>
    </source>
</evidence>
<proteinExistence type="predicted"/>
<keyword evidence="4 6" id="KW-0472">Membrane</keyword>
<feature type="transmembrane region" description="Helical" evidence="6">
    <location>
        <begin position="12"/>
        <end position="37"/>
    </location>
</feature>
<dbReference type="Proteomes" id="UP001652409">
    <property type="component" value="Unassembled WGS sequence"/>
</dbReference>
<evidence type="ECO:0000256" key="1">
    <source>
        <dbReference type="ARBA" id="ARBA00004370"/>
    </source>
</evidence>
<comment type="caution">
    <text evidence="7">The sequence shown here is derived from an EMBL/GenBank/DDBJ whole genome shotgun (WGS) entry which is preliminary data.</text>
</comment>
<reference evidence="7 8" key="1">
    <citation type="journal article" date="2021" name="ISME Commun">
        <title>Automated analysis of genomic sequences facilitates high-throughput and comprehensive description of bacteria.</title>
        <authorList>
            <person name="Hitch T.C.A."/>
        </authorList>
    </citation>
    <scope>NUCLEOTIDE SEQUENCE [LARGE SCALE GENOMIC DNA]</scope>
    <source>
        <strain evidence="7 8">Sanger_23</strain>
    </source>
</reference>
<protein>
    <recommendedName>
        <fullName evidence="5">Signal peptidase I</fullName>
        <ecNumber evidence="5">3.4.21.89</ecNumber>
    </recommendedName>
</protein>
<organism evidence="7 8">
    <name type="scientific">Blautia ammoniilytica</name>
    <dbReference type="NCBI Taxonomy" id="2981782"/>
    <lineage>
        <taxon>Bacteria</taxon>
        <taxon>Bacillati</taxon>
        <taxon>Bacillota</taxon>
        <taxon>Clostridia</taxon>
        <taxon>Lachnospirales</taxon>
        <taxon>Lachnospiraceae</taxon>
        <taxon>Blautia</taxon>
    </lineage>
</organism>
<dbReference type="PANTHER" id="PTHR10806">
    <property type="entry name" value="SIGNAL PEPTIDASE COMPLEX CATALYTIC SUBUNIT SEC11"/>
    <property type="match status" value="1"/>
</dbReference>
<evidence type="ECO:0000256" key="5">
    <source>
        <dbReference type="NCBIfam" id="TIGR02228"/>
    </source>
</evidence>
<keyword evidence="8" id="KW-1185">Reference proteome</keyword>
<dbReference type="SUPFAM" id="SSF51306">
    <property type="entry name" value="LexA/Signal peptidase"/>
    <property type="match status" value="1"/>
</dbReference>
<dbReference type="CDD" id="cd06530">
    <property type="entry name" value="S26_SPase_I"/>
    <property type="match status" value="1"/>
</dbReference>
<dbReference type="EMBL" id="JAOQJL010000004">
    <property type="protein sequence ID" value="MCU6764424.1"/>
    <property type="molecule type" value="Genomic_DNA"/>
</dbReference>
<evidence type="ECO:0000256" key="6">
    <source>
        <dbReference type="SAM" id="Phobius"/>
    </source>
</evidence>
<gene>
    <name evidence="7" type="ORF">OCV61_03245</name>
</gene>
<evidence type="ECO:0000256" key="2">
    <source>
        <dbReference type="ARBA" id="ARBA00022692"/>
    </source>
</evidence>
<dbReference type="PANTHER" id="PTHR10806:SF6">
    <property type="entry name" value="SIGNAL PEPTIDASE COMPLEX CATALYTIC SUBUNIT SEC11"/>
    <property type="match status" value="1"/>
</dbReference>
<evidence type="ECO:0000313" key="8">
    <source>
        <dbReference type="Proteomes" id="UP001652409"/>
    </source>
</evidence>
<name>A0ABT2TQC5_9FIRM</name>
<keyword evidence="2 6" id="KW-0812">Transmembrane</keyword>
<sequence>MKDIRSWLVRMTEGVFCLGMFMMAVPVVLGMQCYTVISESMEPEIPKGAVIYVRKISFSRIRPKDVITYRIGQKEGTVTHRVVRIDEKRKVLFTKGDRNEIQDACPVKEEQIQGIVKGCIPVVGYGILFFKTKCGMVTLIILLVLAEGICLFMKRKEKQKHKC</sequence>
<dbReference type="EC" id="3.4.21.89" evidence="5"/>
<evidence type="ECO:0000256" key="4">
    <source>
        <dbReference type="ARBA" id="ARBA00023136"/>
    </source>
</evidence>
<comment type="subcellular location">
    <subcellularLocation>
        <location evidence="1">Membrane</location>
    </subcellularLocation>
</comment>